<protein>
    <recommendedName>
        <fullName evidence="5">Protein kinase domain-containing protein</fullName>
    </recommendedName>
</protein>
<dbReference type="SUPFAM" id="SSF56112">
    <property type="entry name" value="Protein kinase-like (PK-like)"/>
    <property type="match status" value="1"/>
</dbReference>
<evidence type="ECO:0000313" key="3">
    <source>
        <dbReference type="EMBL" id="GIL95232.1"/>
    </source>
</evidence>
<sequence length="140" mass="14781">MPLRPRDRVFGCFLDVLVLLPTPVATGTGTAGGSYRCWIADPAKRPTFEEIVAILKDMRDAAAAGILPEWLPVPNPQVSFLQQVMLQRRATSSLPSPAAPGSRNHPGVAAAVAAPSPGGPASRNQSHVQVVVSAQQQQQP</sequence>
<evidence type="ECO:0000256" key="2">
    <source>
        <dbReference type="SAM" id="SignalP"/>
    </source>
</evidence>
<organism evidence="3 4">
    <name type="scientific">Volvox reticuliferus</name>
    <dbReference type="NCBI Taxonomy" id="1737510"/>
    <lineage>
        <taxon>Eukaryota</taxon>
        <taxon>Viridiplantae</taxon>
        <taxon>Chlorophyta</taxon>
        <taxon>core chlorophytes</taxon>
        <taxon>Chlorophyceae</taxon>
        <taxon>CS clade</taxon>
        <taxon>Chlamydomonadales</taxon>
        <taxon>Volvocaceae</taxon>
        <taxon>Volvox</taxon>
    </lineage>
</organism>
<dbReference type="Proteomes" id="UP000722791">
    <property type="component" value="Unassembled WGS sequence"/>
</dbReference>
<feature type="signal peptide" evidence="2">
    <location>
        <begin position="1"/>
        <end position="27"/>
    </location>
</feature>
<evidence type="ECO:0008006" key="5">
    <source>
        <dbReference type="Google" id="ProtNLM"/>
    </source>
</evidence>
<proteinExistence type="predicted"/>
<evidence type="ECO:0000313" key="4">
    <source>
        <dbReference type="Proteomes" id="UP000722791"/>
    </source>
</evidence>
<comment type="caution">
    <text evidence="3">The sequence shown here is derived from an EMBL/GenBank/DDBJ whole genome shotgun (WGS) entry which is preliminary data.</text>
</comment>
<feature type="chain" id="PRO_5035258127" description="Protein kinase domain-containing protein" evidence="2">
    <location>
        <begin position="28"/>
        <end position="140"/>
    </location>
</feature>
<dbReference type="InterPro" id="IPR011009">
    <property type="entry name" value="Kinase-like_dom_sf"/>
</dbReference>
<accession>A0A8J4G3A4</accession>
<dbReference type="AlphaFoldDB" id="A0A8J4G3A4"/>
<feature type="compositionally biased region" description="Low complexity" evidence="1">
    <location>
        <begin position="106"/>
        <end position="140"/>
    </location>
</feature>
<keyword evidence="2" id="KW-0732">Signal</keyword>
<feature type="region of interest" description="Disordered" evidence="1">
    <location>
        <begin position="91"/>
        <end position="140"/>
    </location>
</feature>
<name>A0A8J4G3A4_9CHLO</name>
<dbReference type="EMBL" id="BNCQ01000002">
    <property type="protein sequence ID" value="GIL95232.1"/>
    <property type="molecule type" value="Genomic_DNA"/>
</dbReference>
<reference evidence="3" key="1">
    <citation type="journal article" date="2021" name="Proc. Natl. Acad. Sci. U.S.A.">
        <title>Three genomes in the algal genus Volvox reveal the fate of a haploid sex-determining region after a transition to homothallism.</title>
        <authorList>
            <person name="Yamamoto K."/>
            <person name="Hamaji T."/>
            <person name="Kawai-Toyooka H."/>
            <person name="Matsuzaki R."/>
            <person name="Takahashi F."/>
            <person name="Nishimura Y."/>
            <person name="Kawachi M."/>
            <person name="Noguchi H."/>
            <person name="Minakuchi Y."/>
            <person name="Umen J.G."/>
            <person name="Toyoda A."/>
            <person name="Nozaki H."/>
        </authorList>
    </citation>
    <scope>NUCLEOTIDE SEQUENCE</scope>
    <source>
        <strain evidence="3">NIES-3785</strain>
    </source>
</reference>
<evidence type="ECO:0000256" key="1">
    <source>
        <dbReference type="SAM" id="MobiDB-lite"/>
    </source>
</evidence>
<gene>
    <name evidence="3" type="ORF">Vretimale_1265</name>
</gene>